<dbReference type="GeneID" id="36407015"/>
<sequence length="64" mass="7441">MCAIDSREHGVTGCLHANQQRIVHGNQVFNRNQGKDSTYPDHARLKCKRSRYNPRPRKTLSMVY</sequence>
<name>A0A0N7L5J2_PLAHL</name>
<proteinExistence type="predicted"/>
<accession>A0A0N7L5J2</accession>
<dbReference type="EMBL" id="CCYD01000553">
    <property type="protein sequence ID" value="CEG41627.1"/>
    <property type="molecule type" value="Genomic_DNA"/>
</dbReference>
<evidence type="ECO:0000313" key="2">
    <source>
        <dbReference type="Proteomes" id="UP000054928"/>
    </source>
</evidence>
<dbReference type="Proteomes" id="UP000054928">
    <property type="component" value="Unassembled WGS sequence"/>
</dbReference>
<organism evidence="1 2">
    <name type="scientific">Plasmopara halstedii</name>
    <name type="common">Downy mildew of sunflower</name>
    <dbReference type="NCBI Taxonomy" id="4781"/>
    <lineage>
        <taxon>Eukaryota</taxon>
        <taxon>Sar</taxon>
        <taxon>Stramenopiles</taxon>
        <taxon>Oomycota</taxon>
        <taxon>Peronosporomycetes</taxon>
        <taxon>Peronosporales</taxon>
        <taxon>Peronosporaceae</taxon>
        <taxon>Plasmopara</taxon>
    </lineage>
</organism>
<dbReference type="RefSeq" id="XP_024577996.1">
    <property type="nucleotide sequence ID" value="XM_024727417.1"/>
</dbReference>
<keyword evidence="2" id="KW-1185">Reference proteome</keyword>
<evidence type="ECO:0000313" key="1">
    <source>
        <dbReference type="EMBL" id="CEG41627.1"/>
    </source>
</evidence>
<dbReference type="AlphaFoldDB" id="A0A0N7L5J2"/>
<reference evidence="2" key="1">
    <citation type="submission" date="2014-09" db="EMBL/GenBank/DDBJ databases">
        <authorList>
            <person name="Sharma Rahul"/>
            <person name="Thines Marco"/>
        </authorList>
    </citation>
    <scope>NUCLEOTIDE SEQUENCE [LARGE SCALE GENOMIC DNA]</scope>
</reference>
<protein>
    <submittedName>
        <fullName evidence="1">Uncharacterized protein</fullName>
    </submittedName>
</protein>